<keyword evidence="2" id="KW-1185">Reference proteome</keyword>
<dbReference type="EMBL" id="BJNG01000011">
    <property type="protein sequence ID" value="GEC18866.1"/>
    <property type="molecule type" value="Genomic_DNA"/>
</dbReference>
<gene>
    <name evidence="1" type="ORF">PHY01_11490</name>
</gene>
<evidence type="ECO:0000313" key="2">
    <source>
        <dbReference type="Proteomes" id="UP000320338"/>
    </source>
</evidence>
<evidence type="ECO:0000313" key="1">
    <source>
        <dbReference type="EMBL" id="GEC18866.1"/>
    </source>
</evidence>
<dbReference type="InterPro" id="IPR045730">
    <property type="entry name" value="DUF6084"/>
</dbReference>
<sequence length="209" mass="22610">MLRFACTGARPEPFAAGPSLVLDLRISTDDARRVHSVALRTQIRVEPRGRDYSDAEAARLTDLFGEPARWGETLNPLQLATVGSTVLGFTGETTTEIVVPLTYDLDIAATKYLHGLAGGEVPLLLLFTGTVFHAGPDGVQVGLVPWHEEAAFRLPVATWRAAMDDHYPNSAYVRVDTETLDALSAYRSAQASPSWDDTFARLLKEAGGG</sequence>
<protein>
    <submittedName>
        <fullName evidence="1">Uncharacterized protein</fullName>
    </submittedName>
</protein>
<dbReference type="AlphaFoldDB" id="A0A4Y3WNF0"/>
<dbReference type="Pfam" id="PF19562">
    <property type="entry name" value="DUF6084"/>
    <property type="match status" value="1"/>
</dbReference>
<name>A0A4Y3WNF0_9PSEU</name>
<dbReference type="RefSeq" id="WP_141277473.1">
    <property type="nucleotide sequence ID" value="NZ_BAAARZ010000011.1"/>
</dbReference>
<organism evidence="1 2">
    <name type="scientific">Pseudonocardia hydrocarbonoxydans</name>
    <dbReference type="NCBI Taxonomy" id="76726"/>
    <lineage>
        <taxon>Bacteria</taxon>
        <taxon>Bacillati</taxon>
        <taxon>Actinomycetota</taxon>
        <taxon>Actinomycetes</taxon>
        <taxon>Pseudonocardiales</taxon>
        <taxon>Pseudonocardiaceae</taxon>
        <taxon>Pseudonocardia</taxon>
    </lineage>
</organism>
<comment type="caution">
    <text evidence="1">The sequence shown here is derived from an EMBL/GenBank/DDBJ whole genome shotgun (WGS) entry which is preliminary data.</text>
</comment>
<dbReference type="Proteomes" id="UP000320338">
    <property type="component" value="Unassembled WGS sequence"/>
</dbReference>
<reference evidence="1 2" key="1">
    <citation type="submission" date="2019-06" db="EMBL/GenBank/DDBJ databases">
        <title>Whole genome shotgun sequence of Pseudonocardia hydrocarbonoxydans NBRC 14498.</title>
        <authorList>
            <person name="Hosoyama A."/>
            <person name="Uohara A."/>
            <person name="Ohji S."/>
            <person name="Ichikawa N."/>
        </authorList>
    </citation>
    <scope>NUCLEOTIDE SEQUENCE [LARGE SCALE GENOMIC DNA]</scope>
    <source>
        <strain evidence="1 2">NBRC 14498</strain>
    </source>
</reference>
<accession>A0A4Y3WNF0</accession>
<proteinExistence type="predicted"/>
<dbReference type="OrthoDB" id="115056at2"/>